<keyword evidence="2" id="KW-0378">Hydrolase</keyword>
<dbReference type="RefSeq" id="WP_188650269.1">
    <property type="nucleotide sequence ID" value="NZ_BMNR01000002.1"/>
</dbReference>
<evidence type="ECO:0000313" key="4">
    <source>
        <dbReference type="Proteomes" id="UP000612329"/>
    </source>
</evidence>
<evidence type="ECO:0000313" key="3">
    <source>
        <dbReference type="EMBL" id="GGK15973.1"/>
    </source>
</evidence>
<protein>
    <submittedName>
        <fullName evidence="3">Thioesterase</fullName>
    </submittedName>
</protein>
<gene>
    <name evidence="3" type="ORF">GCM10007962_07850</name>
</gene>
<reference evidence="3" key="1">
    <citation type="journal article" date="2014" name="Int. J. Syst. Evol. Microbiol.">
        <title>Complete genome sequence of Corynebacterium casei LMG S-19264T (=DSM 44701T), isolated from a smear-ripened cheese.</title>
        <authorList>
            <consortium name="US DOE Joint Genome Institute (JGI-PGF)"/>
            <person name="Walter F."/>
            <person name="Albersmeier A."/>
            <person name="Kalinowski J."/>
            <person name="Ruckert C."/>
        </authorList>
    </citation>
    <scope>NUCLEOTIDE SEQUENCE</scope>
    <source>
        <strain evidence="3">JCM 12862</strain>
    </source>
</reference>
<dbReference type="GO" id="GO:0047617">
    <property type="term" value="F:fatty acyl-CoA hydrolase activity"/>
    <property type="evidence" value="ECO:0007669"/>
    <property type="project" value="TreeGrafter"/>
</dbReference>
<organism evidence="3 4">
    <name type="scientific">Yeosuana aromativorans</name>
    <dbReference type="NCBI Taxonomy" id="288019"/>
    <lineage>
        <taxon>Bacteria</taxon>
        <taxon>Pseudomonadati</taxon>
        <taxon>Bacteroidota</taxon>
        <taxon>Flavobacteriia</taxon>
        <taxon>Flavobacteriales</taxon>
        <taxon>Flavobacteriaceae</taxon>
        <taxon>Yeosuana</taxon>
    </lineage>
</organism>
<accession>A0A8J3BEJ8</accession>
<evidence type="ECO:0000256" key="1">
    <source>
        <dbReference type="ARBA" id="ARBA00005953"/>
    </source>
</evidence>
<dbReference type="InterPro" id="IPR050563">
    <property type="entry name" value="4-hydroxybenzoyl-CoA_TE"/>
</dbReference>
<dbReference type="Gene3D" id="3.10.129.10">
    <property type="entry name" value="Hotdog Thioesterase"/>
    <property type="match status" value="1"/>
</dbReference>
<dbReference type="PANTHER" id="PTHR31793">
    <property type="entry name" value="4-HYDROXYBENZOYL-COA THIOESTERASE FAMILY MEMBER"/>
    <property type="match status" value="1"/>
</dbReference>
<dbReference type="EMBL" id="BMNR01000002">
    <property type="protein sequence ID" value="GGK15973.1"/>
    <property type="molecule type" value="Genomic_DNA"/>
</dbReference>
<evidence type="ECO:0000256" key="2">
    <source>
        <dbReference type="ARBA" id="ARBA00022801"/>
    </source>
</evidence>
<dbReference type="Proteomes" id="UP000612329">
    <property type="component" value="Unassembled WGS sequence"/>
</dbReference>
<name>A0A8J3BEJ8_9FLAO</name>
<keyword evidence="4" id="KW-1185">Reference proteome</keyword>
<dbReference type="PANTHER" id="PTHR31793:SF27">
    <property type="entry name" value="NOVEL THIOESTERASE SUPERFAMILY DOMAIN AND SAPOSIN A-TYPE DOMAIN CONTAINING PROTEIN (0610012H03RIK)"/>
    <property type="match status" value="1"/>
</dbReference>
<dbReference type="AlphaFoldDB" id="A0A8J3BEJ8"/>
<comment type="caution">
    <text evidence="3">The sequence shown here is derived from an EMBL/GenBank/DDBJ whole genome shotgun (WGS) entry which is preliminary data.</text>
</comment>
<dbReference type="Pfam" id="PF13279">
    <property type="entry name" value="4HBT_2"/>
    <property type="match status" value="1"/>
</dbReference>
<dbReference type="CDD" id="cd00586">
    <property type="entry name" value="4HBT"/>
    <property type="match status" value="1"/>
</dbReference>
<sequence>MYAFENFITVTPEDLDELNHVNNVRYVQWVQDVAKQHWQNDASKAVLENYFWVMLNHYIEYKNPAVLGDTLKLKTYISDYKAATCTRVVEISHNDLLVAKSQTTWCLMSAQTKRPARITKEITDLFA</sequence>
<proteinExistence type="inferred from homology"/>
<reference evidence="3" key="2">
    <citation type="submission" date="2020-09" db="EMBL/GenBank/DDBJ databases">
        <authorList>
            <person name="Sun Q."/>
            <person name="Ohkuma M."/>
        </authorList>
    </citation>
    <scope>NUCLEOTIDE SEQUENCE</scope>
    <source>
        <strain evidence="3">JCM 12862</strain>
    </source>
</reference>
<comment type="similarity">
    <text evidence="1">Belongs to the 4-hydroxybenzoyl-CoA thioesterase family.</text>
</comment>
<dbReference type="SUPFAM" id="SSF54637">
    <property type="entry name" value="Thioesterase/thiol ester dehydrase-isomerase"/>
    <property type="match status" value="1"/>
</dbReference>
<dbReference type="InterPro" id="IPR029069">
    <property type="entry name" value="HotDog_dom_sf"/>
</dbReference>